<protein>
    <submittedName>
        <fullName evidence="13">Cytochrome d ubiquinol oxidase subunit II</fullName>
    </submittedName>
</protein>
<dbReference type="EMBL" id="JAMTCJ010000001">
    <property type="protein sequence ID" value="MCP2175108.1"/>
    <property type="molecule type" value="Genomic_DNA"/>
</dbReference>
<evidence type="ECO:0000313" key="14">
    <source>
        <dbReference type="Proteomes" id="UP001206895"/>
    </source>
</evidence>
<keyword evidence="14" id="KW-1185">Reference proteome</keyword>
<evidence type="ECO:0000256" key="10">
    <source>
        <dbReference type="ARBA" id="ARBA00023004"/>
    </source>
</evidence>
<dbReference type="NCBIfam" id="TIGR00203">
    <property type="entry name" value="cydB"/>
    <property type="match status" value="1"/>
</dbReference>
<dbReference type="RefSeq" id="WP_253660113.1">
    <property type="nucleotide sequence ID" value="NZ_BAAAJQ010000001.1"/>
</dbReference>
<feature type="transmembrane region" description="Helical" evidence="12">
    <location>
        <begin position="207"/>
        <end position="224"/>
    </location>
</feature>
<keyword evidence="3" id="KW-0813">Transport</keyword>
<feature type="transmembrane region" description="Helical" evidence="12">
    <location>
        <begin position="230"/>
        <end position="248"/>
    </location>
</feature>
<evidence type="ECO:0000256" key="5">
    <source>
        <dbReference type="ARBA" id="ARBA00022617"/>
    </source>
</evidence>
<sequence>MSLPEIWFVVVAVLFAGYFLLEGFDFGVGMLMPFVGRRRGETAQEGDVRRRVLINTIGPVWDGNEVWVITGAGAMFAAFPGWYATMFSGLYLPLLLILVGLIARVVAIEWRGKIDDPRWRRWCDVGIGLGSWLPAFLWGVAFANLMRGLPINADHQFVGGIGDLVHPYALLGGVATTILFVTHGAVFLSLKTADEMRVASMTVARRLAVPTAVVVLAFGLWNQAEHGTRVTAIALAVAAVAAVVTAIATTARREVLAFVATSLTIAAVAVIIFGTLWGALIPSTIDPAFDLTIAGATSSHYTLTVISWASIVTVPVVVGYQAWTYWVFRQRISTRDIPSSIGLSMRAPSDAAAENRS</sequence>
<reference evidence="13 14" key="1">
    <citation type="submission" date="2022-06" db="EMBL/GenBank/DDBJ databases">
        <title>Genomic Encyclopedia of Archaeal and Bacterial Type Strains, Phase II (KMG-II): from individual species to whole genera.</title>
        <authorList>
            <person name="Goeker M."/>
        </authorList>
    </citation>
    <scope>NUCLEOTIDE SEQUENCE [LARGE SCALE GENOMIC DNA]</scope>
    <source>
        <strain evidence="13 14">DSM 44693</strain>
    </source>
</reference>
<name>A0ABT1HA17_9NOCA</name>
<evidence type="ECO:0000256" key="7">
    <source>
        <dbReference type="ARBA" id="ARBA00022723"/>
    </source>
</evidence>
<feature type="transmembrane region" description="Helical" evidence="12">
    <location>
        <begin position="6"/>
        <end position="31"/>
    </location>
</feature>
<dbReference type="PANTHER" id="PTHR43141">
    <property type="entry name" value="CYTOCHROME BD2 SUBUNIT II"/>
    <property type="match status" value="1"/>
</dbReference>
<comment type="similarity">
    <text evidence="2">Belongs to the cytochrome ubiquinol oxidase subunit 2 family.</text>
</comment>
<dbReference type="PIRSF" id="PIRSF000267">
    <property type="entry name" value="Cyt_oxidse_sub2"/>
    <property type="match status" value="1"/>
</dbReference>
<keyword evidence="10" id="KW-0408">Iron</keyword>
<evidence type="ECO:0000256" key="12">
    <source>
        <dbReference type="SAM" id="Phobius"/>
    </source>
</evidence>
<feature type="transmembrane region" description="Helical" evidence="12">
    <location>
        <begin position="301"/>
        <end position="328"/>
    </location>
</feature>
<dbReference type="Proteomes" id="UP001206895">
    <property type="component" value="Unassembled WGS sequence"/>
</dbReference>
<dbReference type="Pfam" id="PF02322">
    <property type="entry name" value="Cyt_bd_oxida_II"/>
    <property type="match status" value="1"/>
</dbReference>
<proteinExistence type="inferred from homology"/>
<evidence type="ECO:0000256" key="3">
    <source>
        <dbReference type="ARBA" id="ARBA00022448"/>
    </source>
</evidence>
<comment type="caution">
    <text evidence="13">The sequence shown here is derived from an EMBL/GenBank/DDBJ whole genome shotgun (WGS) entry which is preliminary data.</text>
</comment>
<feature type="transmembrane region" description="Helical" evidence="12">
    <location>
        <begin position="122"/>
        <end position="145"/>
    </location>
</feature>
<feature type="transmembrane region" description="Helical" evidence="12">
    <location>
        <begin position="165"/>
        <end position="186"/>
    </location>
</feature>
<keyword evidence="7" id="KW-0479">Metal-binding</keyword>
<keyword evidence="6 12" id="KW-0812">Transmembrane</keyword>
<comment type="subcellular location">
    <subcellularLocation>
        <location evidence="1">Cell membrane</location>
        <topology evidence="1">Multi-pass membrane protein</topology>
    </subcellularLocation>
</comment>
<dbReference type="InterPro" id="IPR003317">
    <property type="entry name" value="Cyt-d_oxidase_su2"/>
</dbReference>
<evidence type="ECO:0000256" key="4">
    <source>
        <dbReference type="ARBA" id="ARBA00022475"/>
    </source>
</evidence>
<feature type="transmembrane region" description="Helical" evidence="12">
    <location>
        <begin position="255"/>
        <end position="281"/>
    </location>
</feature>
<evidence type="ECO:0000256" key="6">
    <source>
        <dbReference type="ARBA" id="ARBA00022692"/>
    </source>
</evidence>
<evidence type="ECO:0000256" key="11">
    <source>
        <dbReference type="ARBA" id="ARBA00023136"/>
    </source>
</evidence>
<evidence type="ECO:0000313" key="13">
    <source>
        <dbReference type="EMBL" id="MCP2175108.1"/>
    </source>
</evidence>
<keyword evidence="5" id="KW-0349">Heme</keyword>
<evidence type="ECO:0000256" key="1">
    <source>
        <dbReference type="ARBA" id="ARBA00004651"/>
    </source>
</evidence>
<keyword evidence="8" id="KW-0249">Electron transport</keyword>
<evidence type="ECO:0000256" key="8">
    <source>
        <dbReference type="ARBA" id="ARBA00022982"/>
    </source>
</evidence>
<evidence type="ECO:0000256" key="9">
    <source>
        <dbReference type="ARBA" id="ARBA00022989"/>
    </source>
</evidence>
<organism evidence="13 14">
    <name type="scientific">Williamsia maris</name>
    <dbReference type="NCBI Taxonomy" id="72806"/>
    <lineage>
        <taxon>Bacteria</taxon>
        <taxon>Bacillati</taxon>
        <taxon>Actinomycetota</taxon>
        <taxon>Actinomycetes</taxon>
        <taxon>Mycobacteriales</taxon>
        <taxon>Nocardiaceae</taxon>
        <taxon>Williamsia</taxon>
    </lineage>
</organism>
<accession>A0ABT1HA17</accession>
<keyword evidence="9 12" id="KW-1133">Transmembrane helix</keyword>
<feature type="transmembrane region" description="Helical" evidence="12">
    <location>
        <begin position="90"/>
        <end position="110"/>
    </location>
</feature>
<evidence type="ECO:0000256" key="2">
    <source>
        <dbReference type="ARBA" id="ARBA00007543"/>
    </source>
</evidence>
<keyword evidence="11 12" id="KW-0472">Membrane</keyword>
<dbReference type="PANTHER" id="PTHR43141:SF5">
    <property type="entry name" value="CYTOCHROME BD-I UBIQUINOL OXIDASE SUBUNIT 2"/>
    <property type="match status" value="1"/>
</dbReference>
<keyword evidence="4" id="KW-1003">Cell membrane</keyword>
<gene>
    <name evidence="13" type="ORF">LX13_000915</name>
</gene>